<feature type="transmembrane region" description="Helical" evidence="1">
    <location>
        <begin position="280"/>
        <end position="301"/>
    </location>
</feature>
<keyword evidence="1" id="KW-0472">Membrane</keyword>
<keyword evidence="1" id="KW-1133">Transmembrane helix</keyword>
<feature type="transmembrane region" description="Helical" evidence="1">
    <location>
        <begin position="236"/>
        <end position="260"/>
    </location>
</feature>
<dbReference type="eggNOG" id="ENOG503244G">
    <property type="taxonomic scope" value="Bacteria"/>
</dbReference>
<gene>
    <name evidence="2" type="ORF">GOSPT_125_00720</name>
</gene>
<keyword evidence="1" id="KW-0812">Transmembrane</keyword>
<feature type="transmembrane region" description="Helical" evidence="1">
    <location>
        <begin position="31"/>
        <end position="50"/>
    </location>
</feature>
<evidence type="ECO:0000256" key="1">
    <source>
        <dbReference type="SAM" id="Phobius"/>
    </source>
</evidence>
<evidence type="ECO:0000313" key="2">
    <source>
        <dbReference type="EMBL" id="GAB41305.1"/>
    </source>
</evidence>
<feature type="transmembrane region" description="Helical" evidence="1">
    <location>
        <begin position="56"/>
        <end position="74"/>
    </location>
</feature>
<proteinExistence type="predicted"/>
<reference evidence="2 3" key="1">
    <citation type="submission" date="2012-02" db="EMBL/GenBank/DDBJ databases">
        <title>Whole genome shotgun sequence of Gordonia sputi NBRC 100414.</title>
        <authorList>
            <person name="Yoshida I."/>
            <person name="Hosoyama A."/>
            <person name="Tsuchikane K."/>
            <person name="Katsumata H."/>
            <person name="Yamazaki S."/>
            <person name="Fujita N."/>
        </authorList>
    </citation>
    <scope>NUCLEOTIDE SEQUENCE [LARGE SCALE GENOMIC DNA]</scope>
    <source>
        <strain evidence="2 3">NBRC 100414</strain>
    </source>
</reference>
<feature type="transmembrane region" description="Helical" evidence="1">
    <location>
        <begin position="94"/>
        <end position="118"/>
    </location>
</feature>
<accession>H5U6E7</accession>
<feature type="transmembrane region" description="Helical" evidence="1">
    <location>
        <begin position="307"/>
        <end position="327"/>
    </location>
</feature>
<feature type="transmembrane region" description="Helical" evidence="1">
    <location>
        <begin position="170"/>
        <end position="193"/>
    </location>
</feature>
<comment type="caution">
    <text evidence="2">The sequence shown here is derived from an EMBL/GenBank/DDBJ whole genome shotgun (WGS) entry which is preliminary data.</text>
</comment>
<organism evidence="2 3">
    <name type="scientific">Gordonia sputi NBRC 100414</name>
    <dbReference type="NCBI Taxonomy" id="1089453"/>
    <lineage>
        <taxon>Bacteria</taxon>
        <taxon>Bacillati</taxon>
        <taxon>Actinomycetota</taxon>
        <taxon>Actinomycetes</taxon>
        <taxon>Mycobacteriales</taxon>
        <taxon>Gordoniaceae</taxon>
        <taxon>Gordonia</taxon>
    </lineage>
</organism>
<feature type="transmembrane region" description="Helical" evidence="1">
    <location>
        <begin position="205"/>
        <end position="230"/>
    </location>
</feature>
<evidence type="ECO:0008006" key="4">
    <source>
        <dbReference type="Google" id="ProtNLM"/>
    </source>
</evidence>
<keyword evidence="3" id="KW-1185">Reference proteome</keyword>
<dbReference type="AlphaFoldDB" id="H5U6E7"/>
<dbReference type="Proteomes" id="UP000005845">
    <property type="component" value="Unassembled WGS sequence"/>
</dbReference>
<name>H5U6E7_9ACTN</name>
<sequence length="438" mass="46142">MVTVSPFAAARDLAQSHSHITKAVVAAMWTYGGRGIGLLWTLILIAKLGIGGYGQYAMAFALAAIAAAPVDNPFSVRAIRESESRFLSERSGRVLVGLTAMVAGVALIGVNYLAWFALLVGGGEVVFNAYKSRAFRDGDPHRVMRMDTIRQTTSIALGTGYLMLAPQPSLVGASLLYAAPYLVIACASVRMVWGVAPKAPGTPRIIAILFTEHLANAVYIQGDILLLGFLTNSDVAGYYSVASTFAWAVAQIGQSFGVTYHEKLRAAGGHASAGPPKKHVFIVATGASLALLIVGVVLLFTPVATELAVSMIVMSAFVFLRVFNFVYTTLLYLQRRDAVRTISAGAVAPVKLGLVAVLAMAGLGAVSGAIASVVADALLLVVLSRASRSRPLESGDVAEKPGATAEMLSDTAEIPVQVRGGRHRREDLENERGVLWSG</sequence>
<dbReference type="EMBL" id="BAFC01000123">
    <property type="protein sequence ID" value="GAB41305.1"/>
    <property type="molecule type" value="Genomic_DNA"/>
</dbReference>
<evidence type="ECO:0000313" key="3">
    <source>
        <dbReference type="Proteomes" id="UP000005845"/>
    </source>
</evidence>
<protein>
    <recommendedName>
        <fullName evidence="4">Polysaccharide biosynthesis protein C-terminal domain-containing protein</fullName>
    </recommendedName>
</protein>